<evidence type="ECO:0000256" key="2">
    <source>
        <dbReference type="ARBA" id="ARBA00002803"/>
    </source>
</evidence>
<dbReference type="PIRSF" id="PIRSF000498">
    <property type="entry name" value="Riboflavin_syn_A"/>
    <property type="match status" value="1"/>
</dbReference>
<proteinExistence type="predicted"/>
<keyword evidence="8" id="KW-0677">Repeat</keyword>
<dbReference type="RefSeq" id="WP_381451504.1">
    <property type="nucleotide sequence ID" value="NZ_JBHSTQ010000003.1"/>
</dbReference>
<comment type="caution">
    <text evidence="12">The sequence shown here is derived from an EMBL/GenBank/DDBJ whole genome shotgun (WGS) entry which is preliminary data.</text>
</comment>
<evidence type="ECO:0000256" key="3">
    <source>
        <dbReference type="ARBA" id="ARBA00004887"/>
    </source>
</evidence>
<feature type="repeat" description="Lumazine-binding" evidence="10">
    <location>
        <begin position="1"/>
        <end position="92"/>
    </location>
</feature>
<dbReference type="GO" id="GO:0004746">
    <property type="term" value="F:riboflavin synthase activity"/>
    <property type="evidence" value="ECO:0007669"/>
    <property type="project" value="UniProtKB-EC"/>
</dbReference>
<evidence type="ECO:0000256" key="9">
    <source>
        <dbReference type="NCBIfam" id="TIGR00187"/>
    </source>
</evidence>
<dbReference type="Pfam" id="PF00677">
    <property type="entry name" value="Lum_binding"/>
    <property type="match status" value="2"/>
</dbReference>
<comment type="function">
    <text evidence="2">Catalyzes the dismutation of two molecules of 6,7-dimethyl-8-ribityllumazine, resulting in the formation of riboflavin and 5-amino-6-(D-ribitylamino)uracil.</text>
</comment>
<accession>A0ABW1WCJ8</accession>
<feature type="domain" description="Lumazine-binding" evidence="11">
    <location>
        <begin position="93"/>
        <end position="189"/>
    </location>
</feature>
<keyword evidence="7 12" id="KW-0808">Transferase</keyword>
<dbReference type="EMBL" id="JBHSTQ010000003">
    <property type="protein sequence ID" value="MFC6385845.1"/>
    <property type="molecule type" value="Genomic_DNA"/>
</dbReference>
<dbReference type="Gene3D" id="2.40.30.20">
    <property type="match status" value="2"/>
</dbReference>
<comment type="pathway">
    <text evidence="3">Cofactor biosynthesis; riboflavin biosynthesis; riboflavin from 2-hydroxy-3-oxobutyl phosphate and 5-amino-6-(D-ribitylamino)uracil: step 2/2.</text>
</comment>
<evidence type="ECO:0000256" key="8">
    <source>
        <dbReference type="ARBA" id="ARBA00022737"/>
    </source>
</evidence>
<evidence type="ECO:0000256" key="4">
    <source>
        <dbReference type="ARBA" id="ARBA00012827"/>
    </source>
</evidence>
<evidence type="ECO:0000313" key="13">
    <source>
        <dbReference type="Proteomes" id="UP001596267"/>
    </source>
</evidence>
<evidence type="ECO:0000259" key="11">
    <source>
        <dbReference type="PROSITE" id="PS51177"/>
    </source>
</evidence>
<dbReference type="InterPro" id="IPR026017">
    <property type="entry name" value="Lumazine-bd_dom"/>
</dbReference>
<dbReference type="Proteomes" id="UP001596267">
    <property type="component" value="Unassembled WGS sequence"/>
</dbReference>
<keyword evidence="13" id="KW-1185">Reference proteome</keyword>
<evidence type="ECO:0000256" key="5">
    <source>
        <dbReference type="ARBA" id="ARBA00013950"/>
    </source>
</evidence>
<protein>
    <recommendedName>
        <fullName evidence="5 9">Riboflavin synthase</fullName>
        <ecNumber evidence="4 9">2.5.1.9</ecNumber>
    </recommendedName>
</protein>
<dbReference type="InterPro" id="IPR017938">
    <property type="entry name" value="Riboflavin_synthase-like_b-brl"/>
</dbReference>
<evidence type="ECO:0000313" key="12">
    <source>
        <dbReference type="EMBL" id="MFC6385845.1"/>
    </source>
</evidence>
<comment type="catalytic activity">
    <reaction evidence="1">
        <text>2 6,7-dimethyl-8-(1-D-ribityl)lumazine + H(+) = 5-amino-6-(D-ribitylamino)uracil + riboflavin</text>
        <dbReference type="Rhea" id="RHEA:20772"/>
        <dbReference type="ChEBI" id="CHEBI:15378"/>
        <dbReference type="ChEBI" id="CHEBI:15934"/>
        <dbReference type="ChEBI" id="CHEBI:57986"/>
        <dbReference type="ChEBI" id="CHEBI:58201"/>
        <dbReference type="EC" id="2.5.1.9"/>
    </reaction>
</comment>
<reference evidence="13" key="1">
    <citation type="journal article" date="2019" name="Int. J. Syst. Evol. Microbiol.">
        <title>The Global Catalogue of Microorganisms (GCM) 10K type strain sequencing project: providing services to taxonomists for standard genome sequencing and annotation.</title>
        <authorList>
            <consortium name="The Broad Institute Genomics Platform"/>
            <consortium name="The Broad Institute Genome Sequencing Center for Infectious Disease"/>
            <person name="Wu L."/>
            <person name="Ma J."/>
        </authorList>
    </citation>
    <scope>NUCLEOTIDE SEQUENCE [LARGE SCALE GENOMIC DNA]</scope>
    <source>
        <strain evidence="13">CCUG 42001</strain>
    </source>
</reference>
<dbReference type="InterPro" id="IPR001783">
    <property type="entry name" value="Lumazine-bd"/>
</dbReference>
<dbReference type="PANTHER" id="PTHR21098">
    <property type="entry name" value="RIBOFLAVIN SYNTHASE ALPHA CHAIN"/>
    <property type="match status" value="1"/>
</dbReference>
<evidence type="ECO:0000256" key="6">
    <source>
        <dbReference type="ARBA" id="ARBA00022619"/>
    </source>
</evidence>
<dbReference type="InterPro" id="IPR023366">
    <property type="entry name" value="ATP_synth_asu-like_sf"/>
</dbReference>
<sequence>MVEEIGKIISIKKRRDQIRLTVHGQKVLDETQIGDSIAINGICVTVTDLSSTSFSADIMPETIHATTLKNLRTGDALNLERAMRADGRYGGHFMTGHVDGTGRIVSIHPKGNARYLNIQASPELCNTLVKKGSVAVDGTSLTVFYVDVQSFTLSLIPHTNAQTILGNKRIGDEVNIETDILQKYSQKEQKMEHTSVSGGPLTYQTLWENGFIS</sequence>
<organism evidence="12 13">
    <name type="scientific">Sporolactobacillus kofuensis</name>
    <dbReference type="NCBI Taxonomy" id="269672"/>
    <lineage>
        <taxon>Bacteria</taxon>
        <taxon>Bacillati</taxon>
        <taxon>Bacillota</taxon>
        <taxon>Bacilli</taxon>
        <taxon>Bacillales</taxon>
        <taxon>Sporolactobacillaceae</taxon>
        <taxon>Sporolactobacillus</taxon>
    </lineage>
</organism>
<dbReference type="NCBIfam" id="NF006767">
    <property type="entry name" value="PRK09289.1"/>
    <property type="match status" value="1"/>
</dbReference>
<keyword evidence="6" id="KW-0686">Riboflavin biosynthesis</keyword>
<dbReference type="NCBIfam" id="TIGR00187">
    <property type="entry name" value="ribE"/>
    <property type="match status" value="1"/>
</dbReference>
<evidence type="ECO:0000256" key="1">
    <source>
        <dbReference type="ARBA" id="ARBA00000968"/>
    </source>
</evidence>
<dbReference type="SUPFAM" id="SSF63380">
    <property type="entry name" value="Riboflavin synthase domain-like"/>
    <property type="match status" value="2"/>
</dbReference>
<evidence type="ECO:0000256" key="7">
    <source>
        <dbReference type="ARBA" id="ARBA00022679"/>
    </source>
</evidence>
<dbReference type="CDD" id="cd00402">
    <property type="entry name" value="Riboflavin_synthase_like"/>
    <property type="match status" value="1"/>
</dbReference>
<dbReference type="EC" id="2.5.1.9" evidence="4 9"/>
<evidence type="ECO:0000256" key="10">
    <source>
        <dbReference type="PROSITE-ProRule" id="PRU00524"/>
    </source>
</evidence>
<name>A0ABW1WCJ8_9BACL</name>
<gene>
    <name evidence="12" type="primary">ribE</name>
    <name evidence="12" type="ORF">ACFP7A_04455</name>
</gene>
<feature type="domain" description="Lumazine-binding" evidence="11">
    <location>
        <begin position="1"/>
        <end position="92"/>
    </location>
</feature>
<dbReference type="PROSITE" id="PS51177">
    <property type="entry name" value="LUMAZINE_BIND"/>
    <property type="match status" value="2"/>
</dbReference>
<dbReference type="PANTHER" id="PTHR21098:SF12">
    <property type="entry name" value="RIBOFLAVIN SYNTHASE"/>
    <property type="match status" value="1"/>
</dbReference>
<feature type="repeat" description="Lumazine-binding" evidence="10">
    <location>
        <begin position="93"/>
        <end position="189"/>
    </location>
</feature>